<dbReference type="EMBL" id="HBGE01007451">
    <property type="protein sequence ID" value="CAD9094715.1"/>
    <property type="molecule type" value="Transcribed_RNA"/>
</dbReference>
<organism evidence="1">
    <name type="scientific">Alexandrium catenella</name>
    <name type="common">Red tide dinoflagellate</name>
    <name type="synonym">Gonyaulax catenella</name>
    <dbReference type="NCBI Taxonomy" id="2925"/>
    <lineage>
        <taxon>Eukaryota</taxon>
        <taxon>Sar</taxon>
        <taxon>Alveolata</taxon>
        <taxon>Dinophyceae</taxon>
        <taxon>Gonyaulacales</taxon>
        <taxon>Pyrocystaceae</taxon>
        <taxon>Alexandrium</taxon>
    </lineage>
</organism>
<dbReference type="PANTHER" id="PTHR38899:SF1">
    <property type="entry name" value="PROTEIN KINASE"/>
    <property type="match status" value="1"/>
</dbReference>
<name>A0A7S1L5H2_ALECA</name>
<accession>A0A7S1L5H2</accession>
<proteinExistence type="predicted"/>
<protein>
    <submittedName>
        <fullName evidence="1">Uncharacterized protein</fullName>
    </submittedName>
</protein>
<dbReference type="PANTHER" id="PTHR38899">
    <property type="entry name" value="DOMAIN OOKINETE PROTEIN, PUTATIVE-RELATED"/>
    <property type="match status" value="1"/>
</dbReference>
<evidence type="ECO:0000313" key="1">
    <source>
        <dbReference type="EMBL" id="CAD9094715.1"/>
    </source>
</evidence>
<sequence length="262" mass="29347">MACIFNQTQSCATLTQLSKADPPRVVEDQESIPSTEFGSDAASELDCSEDECDCGATSTFSAEDTILIFDWDNTMLPTTWLEERGLSLHEQSVPSEEQRDSLAELAETARQTLHIAKALGKVVLVTNAEHGWVEMSCKKFMPQLFPSLQGVKVLSARSTYERQGVAQPAQWKYLAFESEIDGFCEMFGSERQKNIISIGDSPHERWALIRVAERIPNSRAKALKFMERPDLGQLLQEHQIIGDCLNDIVRYDGSLDVCIQRP</sequence>
<gene>
    <name evidence="1" type="ORF">ACAT0790_LOCUS4482</name>
</gene>
<reference evidence="1" key="1">
    <citation type="submission" date="2021-01" db="EMBL/GenBank/DDBJ databases">
        <authorList>
            <person name="Corre E."/>
            <person name="Pelletier E."/>
            <person name="Niang G."/>
            <person name="Scheremetjew M."/>
            <person name="Finn R."/>
            <person name="Kale V."/>
            <person name="Holt S."/>
            <person name="Cochrane G."/>
            <person name="Meng A."/>
            <person name="Brown T."/>
            <person name="Cohen L."/>
        </authorList>
    </citation>
    <scope>NUCLEOTIDE SEQUENCE</scope>
    <source>
        <strain evidence="1">OF101</strain>
    </source>
</reference>
<dbReference type="AlphaFoldDB" id="A0A7S1L5H2"/>